<keyword evidence="1" id="KW-1185">Reference proteome</keyword>
<reference evidence="2" key="1">
    <citation type="submission" date="2017-02" db="UniProtKB">
        <authorList>
            <consortium name="WormBaseParasite"/>
        </authorList>
    </citation>
    <scope>IDENTIFICATION</scope>
</reference>
<dbReference type="AlphaFoldDB" id="A0A0M3HP98"/>
<name>A0A0M3HP98_ASCLU</name>
<protein>
    <submittedName>
        <fullName evidence="2">Uncharacterized protein</fullName>
    </submittedName>
</protein>
<sequence length="49" mass="5566">MCLELTAVQPLTSVTTDTDRRNTMPNRMGVTTTTNGRRIGRFLLRIQKT</sequence>
<accession>A0A0M3HP98</accession>
<dbReference type="Proteomes" id="UP000036681">
    <property type="component" value="Unplaced"/>
</dbReference>
<proteinExistence type="predicted"/>
<organism evidence="1 2">
    <name type="scientific">Ascaris lumbricoides</name>
    <name type="common">Giant roundworm</name>
    <dbReference type="NCBI Taxonomy" id="6252"/>
    <lineage>
        <taxon>Eukaryota</taxon>
        <taxon>Metazoa</taxon>
        <taxon>Ecdysozoa</taxon>
        <taxon>Nematoda</taxon>
        <taxon>Chromadorea</taxon>
        <taxon>Rhabditida</taxon>
        <taxon>Spirurina</taxon>
        <taxon>Ascaridomorpha</taxon>
        <taxon>Ascaridoidea</taxon>
        <taxon>Ascarididae</taxon>
        <taxon>Ascaris</taxon>
    </lineage>
</organism>
<dbReference type="WBParaSite" id="ALUE_0000368001-mRNA-1">
    <property type="protein sequence ID" value="ALUE_0000368001-mRNA-1"/>
    <property type="gene ID" value="ALUE_0000368001"/>
</dbReference>
<evidence type="ECO:0000313" key="2">
    <source>
        <dbReference type="WBParaSite" id="ALUE_0000368001-mRNA-1"/>
    </source>
</evidence>
<evidence type="ECO:0000313" key="1">
    <source>
        <dbReference type="Proteomes" id="UP000036681"/>
    </source>
</evidence>